<dbReference type="InterPro" id="IPR022025">
    <property type="entry name" value="Amidoligase_2"/>
</dbReference>
<dbReference type="eggNOG" id="ENOG502Z8DX">
    <property type="taxonomic scope" value="Bacteria"/>
</dbReference>
<keyword evidence="2" id="KW-1185">Reference proteome</keyword>
<dbReference type="OrthoDB" id="5597599at2"/>
<dbReference type="Proteomes" id="UP000019593">
    <property type="component" value="Chromosome"/>
</dbReference>
<dbReference type="KEGG" id="red:roselon_02826"/>
<dbReference type="EMBL" id="CP004372">
    <property type="protein sequence ID" value="AHM05124.1"/>
    <property type="molecule type" value="Genomic_DNA"/>
</dbReference>
<sequence>MTDFMNTPDWPTARGADGQPRRLGVELEFGGLTEDAAAHIIQSVAGGTLGENAHNVWRIDTPDLGRCEVYLDTRFREDVARAAGEGAVDLARLVVPVELVTAPFEPAHLPVLNAVVDALRGAGATGSRQGWLLGFGVHLNVEIAEATPGHLWRIVTAYALLEAELRRSSGIDLSRRVLPFVQPYPDVLIDDLADSEPDSLSALIETYLRHAPTRNHGLDLLPIFAHLAPDAVAGRLTDGTETKPRPAYHFRMPDCRIDEAGWSIFEPWSMWLAVERLAASPELFERLRKDRAEWSGQPALQRGRWSTRVRRLLDAPATEDAR</sequence>
<evidence type="ECO:0008006" key="3">
    <source>
        <dbReference type="Google" id="ProtNLM"/>
    </source>
</evidence>
<dbReference type="PATRIC" id="fig|1294273.3.peg.2789"/>
<evidence type="ECO:0000313" key="1">
    <source>
        <dbReference type="EMBL" id="AHM05124.1"/>
    </source>
</evidence>
<dbReference type="Pfam" id="PF12224">
    <property type="entry name" value="Amidoligase_2"/>
    <property type="match status" value="1"/>
</dbReference>
<dbReference type="STRING" id="1294273.roselon_02826"/>
<gene>
    <name evidence="1" type="ORF">roselon_02826</name>
</gene>
<dbReference type="AlphaFoldDB" id="W8RV93"/>
<proteinExistence type="predicted"/>
<evidence type="ECO:0000313" key="2">
    <source>
        <dbReference type="Proteomes" id="UP000019593"/>
    </source>
</evidence>
<name>W8RV93_9RHOB</name>
<organism evidence="1 2">
    <name type="scientific">Roseicyclus elongatus DSM 19469</name>
    <dbReference type="NCBI Taxonomy" id="1294273"/>
    <lineage>
        <taxon>Bacteria</taxon>
        <taxon>Pseudomonadati</taxon>
        <taxon>Pseudomonadota</taxon>
        <taxon>Alphaproteobacteria</taxon>
        <taxon>Rhodobacterales</taxon>
        <taxon>Roseobacteraceae</taxon>
        <taxon>Roseicyclus</taxon>
    </lineage>
</organism>
<protein>
    <recommendedName>
        <fullName evidence="3">Amidoligase enzyme</fullName>
    </recommendedName>
</protein>
<dbReference type="HOGENOM" id="CLU_888185_0_0_5"/>
<reference evidence="1 2" key="1">
    <citation type="submission" date="2013-03" db="EMBL/GenBank/DDBJ databases">
        <authorList>
            <person name="Fiebig A."/>
            <person name="Goeker M."/>
            <person name="Klenk H.-P.P."/>
        </authorList>
    </citation>
    <scope>NUCLEOTIDE SEQUENCE [LARGE SCALE GENOMIC DNA]</scope>
    <source>
        <strain evidence="2">DSM 19469</strain>
    </source>
</reference>
<accession>W8RV93</accession>